<evidence type="ECO:0000313" key="3">
    <source>
        <dbReference type="Proteomes" id="UP000192472"/>
    </source>
</evidence>
<dbReference type="Proteomes" id="UP000192472">
    <property type="component" value="Unassembled WGS sequence"/>
</dbReference>
<proteinExistence type="predicted"/>
<name>A0A1W2GKJ2_REIFA</name>
<sequence>MHFTQLLPANDCMTEISQIVRSIEQTSKPFPEITDYPNEPGIYAFSLLAGSNMNNFGKSNQIIYVGIAKDSLRARDLGNHFRTGRTGSSTLRRSIGAVLKSELKLTARSRNGTSDRRAINNYIFEPSGDERLTTWMIKNLKVGYWKDLNRMNYKLLRDFELKIIKHFSPILDLDARSKHLNPLATELDQLRSICRTEAEIKL</sequence>
<dbReference type="STRING" id="692418.SAMN04488029_3278"/>
<dbReference type="EMBL" id="FWYF01000003">
    <property type="protein sequence ID" value="SMD37170.1"/>
    <property type="molecule type" value="Genomic_DNA"/>
</dbReference>
<organism evidence="2 3">
    <name type="scientific">Reichenbachiella faecimaris</name>
    <dbReference type="NCBI Taxonomy" id="692418"/>
    <lineage>
        <taxon>Bacteria</taxon>
        <taxon>Pseudomonadati</taxon>
        <taxon>Bacteroidota</taxon>
        <taxon>Cytophagia</taxon>
        <taxon>Cytophagales</taxon>
        <taxon>Reichenbachiellaceae</taxon>
        <taxon>Reichenbachiella</taxon>
    </lineage>
</organism>
<dbReference type="Pfam" id="PF20815">
    <property type="entry name" value="GIY_YIG_2"/>
    <property type="match status" value="1"/>
</dbReference>
<accession>A0A1W2GKJ2</accession>
<evidence type="ECO:0000313" key="2">
    <source>
        <dbReference type="EMBL" id="SMD37170.1"/>
    </source>
</evidence>
<dbReference type="AlphaFoldDB" id="A0A1W2GKJ2"/>
<reference evidence="2 3" key="1">
    <citation type="submission" date="2017-04" db="EMBL/GenBank/DDBJ databases">
        <authorList>
            <person name="Afonso C.L."/>
            <person name="Miller P.J."/>
            <person name="Scott M.A."/>
            <person name="Spackman E."/>
            <person name="Goraichik I."/>
            <person name="Dimitrov K.M."/>
            <person name="Suarez D.L."/>
            <person name="Swayne D.E."/>
        </authorList>
    </citation>
    <scope>NUCLEOTIDE SEQUENCE [LARGE SCALE GENOMIC DNA]</scope>
    <source>
        <strain evidence="2 3">DSM 26133</strain>
    </source>
</reference>
<gene>
    <name evidence="2" type="ORF">SAMN04488029_3278</name>
</gene>
<evidence type="ECO:0000259" key="1">
    <source>
        <dbReference type="Pfam" id="PF20815"/>
    </source>
</evidence>
<keyword evidence="3" id="KW-1185">Reference proteome</keyword>
<dbReference type="InterPro" id="IPR049311">
    <property type="entry name" value="GIY_YIG_cat"/>
</dbReference>
<protein>
    <recommendedName>
        <fullName evidence="1">GIY-YIG catalytic domain-containing protein</fullName>
    </recommendedName>
</protein>
<feature type="domain" description="GIY-YIG catalytic" evidence="1">
    <location>
        <begin position="58"/>
        <end position="192"/>
    </location>
</feature>